<keyword evidence="11" id="KW-0418">Kinase</keyword>
<dbReference type="Pfam" id="PF07714">
    <property type="entry name" value="PK_Tyr_Ser-Thr"/>
    <property type="match status" value="1"/>
</dbReference>
<dbReference type="FunFam" id="3.30.200.20:FF:000309">
    <property type="entry name" value="Leucine-rich repeat receptor protein kinase MSP1"/>
    <property type="match status" value="1"/>
</dbReference>
<evidence type="ECO:0000256" key="3">
    <source>
        <dbReference type="ARBA" id="ARBA00022527"/>
    </source>
</evidence>
<comment type="catalytic activity">
    <reaction evidence="18">
        <text>L-seryl-[protein] + ATP = O-phospho-L-seryl-[protein] + ADP + H(+)</text>
        <dbReference type="Rhea" id="RHEA:17989"/>
        <dbReference type="Rhea" id="RHEA-COMP:9863"/>
        <dbReference type="Rhea" id="RHEA-COMP:11604"/>
        <dbReference type="ChEBI" id="CHEBI:15378"/>
        <dbReference type="ChEBI" id="CHEBI:29999"/>
        <dbReference type="ChEBI" id="CHEBI:30616"/>
        <dbReference type="ChEBI" id="CHEBI:83421"/>
        <dbReference type="ChEBI" id="CHEBI:456216"/>
        <dbReference type="EC" id="2.7.11.1"/>
    </reaction>
</comment>
<evidence type="ECO:0000256" key="19">
    <source>
        <dbReference type="PROSITE-ProRule" id="PRU10141"/>
    </source>
</evidence>
<comment type="catalytic activity">
    <reaction evidence="17">
        <text>L-threonyl-[protein] + ATP = O-phospho-L-threonyl-[protein] + ADP + H(+)</text>
        <dbReference type="Rhea" id="RHEA:46608"/>
        <dbReference type="Rhea" id="RHEA-COMP:11060"/>
        <dbReference type="Rhea" id="RHEA-COMP:11605"/>
        <dbReference type="ChEBI" id="CHEBI:15378"/>
        <dbReference type="ChEBI" id="CHEBI:30013"/>
        <dbReference type="ChEBI" id="CHEBI:30616"/>
        <dbReference type="ChEBI" id="CHEBI:61977"/>
        <dbReference type="ChEBI" id="CHEBI:456216"/>
        <dbReference type="EC" id="2.7.11.1"/>
    </reaction>
</comment>
<evidence type="ECO:0000256" key="11">
    <source>
        <dbReference type="ARBA" id="ARBA00022777"/>
    </source>
</evidence>
<keyword evidence="7" id="KW-0812">Transmembrane</keyword>
<evidence type="ECO:0000256" key="13">
    <source>
        <dbReference type="ARBA" id="ARBA00022989"/>
    </source>
</evidence>
<protein>
    <recommendedName>
        <fullName evidence="2">non-specific serine/threonine protein kinase</fullName>
        <ecNumber evidence="2">2.7.11.1</ecNumber>
    </recommendedName>
</protein>
<dbReference type="InterPro" id="IPR011009">
    <property type="entry name" value="Kinase-like_dom_sf"/>
</dbReference>
<evidence type="ECO:0000256" key="6">
    <source>
        <dbReference type="ARBA" id="ARBA00022679"/>
    </source>
</evidence>
<evidence type="ECO:0000256" key="14">
    <source>
        <dbReference type="ARBA" id="ARBA00023136"/>
    </source>
</evidence>
<evidence type="ECO:0000256" key="12">
    <source>
        <dbReference type="ARBA" id="ARBA00022840"/>
    </source>
</evidence>
<evidence type="ECO:0000259" key="21">
    <source>
        <dbReference type="PROSITE" id="PS50011"/>
    </source>
</evidence>
<accession>A0AB40CG26</accession>
<evidence type="ECO:0000256" key="9">
    <source>
        <dbReference type="ARBA" id="ARBA00022737"/>
    </source>
</evidence>
<dbReference type="GO" id="GO:0016020">
    <property type="term" value="C:membrane"/>
    <property type="evidence" value="ECO:0007669"/>
    <property type="project" value="UniProtKB-SubCell"/>
</dbReference>
<feature type="binding site" evidence="19">
    <location>
        <position position="87"/>
    </location>
    <ligand>
        <name>ATP</name>
        <dbReference type="ChEBI" id="CHEBI:30616"/>
    </ligand>
</feature>
<dbReference type="PROSITE" id="PS50011">
    <property type="entry name" value="PROTEIN_KINASE_DOM"/>
    <property type="match status" value="1"/>
</dbReference>
<keyword evidence="8 20" id="KW-0732">Signal</keyword>
<sequence>MLLLLFMIVGIFTLLSYIRKRSTTNDIVEEFGGHFSSIWRVNHGKEAYKKIIQATNNFDERYQIGVGASSVVYKAVLLSGEILAIKKIHEGHMDEQFQNEIQMLNKIRHRNIVGFYGFCSTNEFSFLAYEFMERGCLGASLRSEREAMELYWIKRVNIVRDIAQALSYLHHDCTPPIIHRDITSNNILLDEEYKACVSDFGISRLLKPNSSHWSLLAGTYGYMAPEHAYVMRLTEKSDVYSFGIVALEVIHGTHPGDLLSNLSLSMLVKDMLDPRIPLRLADQVTTNQVLLMILIAMQCINIDPQTRPTMQQVSQRLSFSKSLAASDINSFQVLTLDHLINIVQTHVDDQEHE</sequence>
<dbReference type="Proteomes" id="UP001515500">
    <property type="component" value="Chromosome 2"/>
</dbReference>
<keyword evidence="10 19" id="KW-0547">Nucleotide-binding</keyword>
<gene>
    <name evidence="23" type="primary">LOC120276212</name>
</gene>
<dbReference type="PANTHER" id="PTHR48005">
    <property type="entry name" value="LEUCINE RICH REPEAT KINASE 2"/>
    <property type="match status" value="1"/>
</dbReference>
<dbReference type="RefSeq" id="XP_039138893.1">
    <property type="nucleotide sequence ID" value="XM_039282959.1"/>
</dbReference>
<dbReference type="InterPro" id="IPR001245">
    <property type="entry name" value="Ser-Thr/Tyr_kinase_cat_dom"/>
</dbReference>
<dbReference type="InterPro" id="IPR008266">
    <property type="entry name" value="Tyr_kinase_AS"/>
</dbReference>
<feature type="domain" description="Protein kinase" evidence="21">
    <location>
        <begin position="58"/>
        <end position="319"/>
    </location>
</feature>
<dbReference type="PANTHER" id="PTHR48005:SF70">
    <property type="entry name" value="MDIS1-INTERACTING RECEPTOR LIKE KINASE 2-LIKE"/>
    <property type="match status" value="1"/>
</dbReference>
<feature type="chain" id="PRO_5044327890" description="non-specific serine/threonine protein kinase" evidence="20">
    <location>
        <begin position="24"/>
        <end position="353"/>
    </location>
</feature>
<evidence type="ECO:0000256" key="2">
    <source>
        <dbReference type="ARBA" id="ARBA00012513"/>
    </source>
</evidence>
<dbReference type="AlphaFoldDB" id="A0AB40CG26"/>
<evidence type="ECO:0000256" key="15">
    <source>
        <dbReference type="ARBA" id="ARBA00023170"/>
    </source>
</evidence>
<dbReference type="EC" id="2.7.11.1" evidence="2"/>
<keyword evidence="22" id="KW-1185">Reference proteome</keyword>
<reference evidence="23" key="1">
    <citation type="submission" date="2025-08" db="UniProtKB">
        <authorList>
            <consortium name="RefSeq"/>
        </authorList>
    </citation>
    <scope>IDENTIFICATION</scope>
</reference>
<evidence type="ECO:0000313" key="23">
    <source>
        <dbReference type="RefSeq" id="XP_039138893.1"/>
    </source>
</evidence>
<dbReference type="Gene3D" id="1.10.510.10">
    <property type="entry name" value="Transferase(Phosphotransferase) domain 1"/>
    <property type="match status" value="1"/>
</dbReference>
<comment type="subcellular location">
    <subcellularLocation>
        <location evidence="1">Membrane</location>
        <topology evidence="1">Single-pass type I membrane protein</topology>
    </subcellularLocation>
</comment>
<dbReference type="GeneID" id="120276212"/>
<keyword evidence="16" id="KW-0325">Glycoprotein</keyword>
<keyword evidence="14" id="KW-0472">Membrane</keyword>
<evidence type="ECO:0000313" key="22">
    <source>
        <dbReference type="Proteomes" id="UP001515500"/>
    </source>
</evidence>
<organism evidence="22 23">
    <name type="scientific">Dioscorea cayennensis subsp. rotundata</name>
    <name type="common">White Guinea yam</name>
    <name type="synonym">Dioscorea rotundata</name>
    <dbReference type="NCBI Taxonomy" id="55577"/>
    <lineage>
        <taxon>Eukaryota</taxon>
        <taxon>Viridiplantae</taxon>
        <taxon>Streptophyta</taxon>
        <taxon>Embryophyta</taxon>
        <taxon>Tracheophyta</taxon>
        <taxon>Spermatophyta</taxon>
        <taxon>Magnoliopsida</taxon>
        <taxon>Liliopsida</taxon>
        <taxon>Dioscoreales</taxon>
        <taxon>Dioscoreaceae</taxon>
        <taxon>Dioscorea</taxon>
    </lineage>
</organism>
<dbReference type="InterPro" id="IPR000719">
    <property type="entry name" value="Prot_kinase_dom"/>
</dbReference>
<keyword evidence="4" id="KW-0597">Phosphoprotein</keyword>
<dbReference type="SUPFAM" id="SSF56112">
    <property type="entry name" value="Protein kinase-like (PK-like)"/>
    <property type="match status" value="1"/>
</dbReference>
<evidence type="ECO:0000256" key="8">
    <source>
        <dbReference type="ARBA" id="ARBA00022729"/>
    </source>
</evidence>
<name>A0AB40CG26_DIOCR</name>
<dbReference type="InterPro" id="IPR017441">
    <property type="entry name" value="Protein_kinase_ATP_BS"/>
</dbReference>
<dbReference type="GO" id="GO:0004674">
    <property type="term" value="F:protein serine/threonine kinase activity"/>
    <property type="evidence" value="ECO:0007669"/>
    <property type="project" value="UniProtKB-KW"/>
</dbReference>
<keyword evidence="12 19" id="KW-0067">ATP-binding</keyword>
<dbReference type="PROSITE" id="PS00109">
    <property type="entry name" value="PROTEIN_KINASE_TYR"/>
    <property type="match status" value="1"/>
</dbReference>
<keyword evidence="13" id="KW-1133">Transmembrane helix</keyword>
<evidence type="ECO:0000256" key="7">
    <source>
        <dbReference type="ARBA" id="ARBA00022692"/>
    </source>
</evidence>
<dbReference type="Gene3D" id="3.30.200.20">
    <property type="entry name" value="Phosphorylase Kinase, domain 1"/>
    <property type="match status" value="1"/>
</dbReference>
<keyword evidence="3" id="KW-0723">Serine/threonine-protein kinase</keyword>
<keyword evidence="6" id="KW-0808">Transferase</keyword>
<evidence type="ECO:0000256" key="20">
    <source>
        <dbReference type="SAM" id="SignalP"/>
    </source>
</evidence>
<keyword evidence="9" id="KW-0677">Repeat</keyword>
<evidence type="ECO:0000256" key="16">
    <source>
        <dbReference type="ARBA" id="ARBA00023180"/>
    </source>
</evidence>
<evidence type="ECO:0000256" key="10">
    <source>
        <dbReference type="ARBA" id="ARBA00022741"/>
    </source>
</evidence>
<evidence type="ECO:0000256" key="17">
    <source>
        <dbReference type="ARBA" id="ARBA00047899"/>
    </source>
</evidence>
<feature type="signal peptide" evidence="20">
    <location>
        <begin position="1"/>
        <end position="23"/>
    </location>
</feature>
<proteinExistence type="predicted"/>
<evidence type="ECO:0000256" key="4">
    <source>
        <dbReference type="ARBA" id="ARBA00022553"/>
    </source>
</evidence>
<dbReference type="FunFam" id="1.10.510.10:FF:000479">
    <property type="entry name" value="Leucine-rich repeat receptor-like protein kinase"/>
    <property type="match status" value="1"/>
</dbReference>
<dbReference type="GO" id="GO:0005524">
    <property type="term" value="F:ATP binding"/>
    <property type="evidence" value="ECO:0007669"/>
    <property type="project" value="UniProtKB-UniRule"/>
</dbReference>
<keyword evidence="5" id="KW-0433">Leucine-rich repeat</keyword>
<dbReference type="PROSITE" id="PS00107">
    <property type="entry name" value="PROTEIN_KINASE_ATP"/>
    <property type="match status" value="1"/>
</dbReference>
<evidence type="ECO:0000256" key="1">
    <source>
        <dbReference type="ARBA" id="ARBA00004479"/>
    </source>
</evidence>
<evidence type="ECO:0000256" key="18">
    <source>
        <dbReference type="ARBA" id="ARBA00048679"/>
    </source>
</evidence>
<dbReference type="InterPro" id="IPR051420">
    <property type="entry name" value="Ser_Thr_Kinases_DiverseReg"/>
</dbReference>
<keyword evidence="15" id="KW-0675">Receptor</keyword>
<evidence type="ECO:0000256" key="5">
    <source>
        <dbReference type="ARBA" id="ARBA00022614"/>
    </source>
</evidence>